<keyword evidence="1" id="KW-0862">Zinc</keyword>
<dbReference type="SMART" id="SM00343">
    <property type="entry name" value="ZnF_C2HC"/>
    <property type="match status" value="1"/>
</dbReference>
<dbReference type="InterPro" id="IPR001878">
    <property type="entry name" value="Znf_CCHC"/>
</dbReference>
<dbReference type="GO" id="GO:0008270">
    <property type="term" value="F:zinc ion binding"/>
    <property type="evidence" value="ECO:0007669"/>
    <property type="project" value="UniProtKB-KW"/>
</dbReference>
<dbReference type="Proteomes" id="UP000283530">
    <property type="component" value="Unassembled WGS sequence"/>
</dbReference>
<dbReference type="PROSITE" id="PS50158">
    <property type="entry name" value="ZF_CCHC"/>
    <property type="match status" value="1"/>
</dbReference>
<evidence type="ECO:0000256" key="1">
    <source>
        <dbReference type="PROSITE-ProRule" id="PRU00047"/>
    </source>
</evidence>
<gene>
    <name evidence="4" type="ORF">CKAN_01888600</name>
</gene>
<dbReference type="OrthoDB" id="10070154at2759"/>
<feature type="compositionally biased region" description="Basic and acidic residues" evidence="2">
    <location>
        <begin position="139"/>
        <end position="154"/>
    </location>
</feature>
<dbReference type="PANTHER" id="PTHR48453">
    <property type="entry name" value="CCHC-TYPE DOMAIN-CONTAINING PROTEIN"/>
    <property type="match status" value="1"/>
</dbReference>
<keyword evidence="1" id="KW-0479">Metal-binding</keyword>
<dbReference type="AlphaFoldDB" id="A0A443PGC6"/>
<organism evidence="4 5">
    <name type="scientific">Cinnamomum micranthum f. kanehirae</name>
    <dbReference type="NCBI Taxonomy" id="337451"/>
    <lineage>
        <taxon>Eukaryota</taxon>
        <taxon>Viridiplantae</taxon>
        <taxon>Streptophyta</taxon>
        <taxon>Embryophyta</taxon>
        <taxon>Tracheophyta</taxon>
        <taxon>Spermatophyta</taxon>
        <taxon>Magnoliopsida</taxon>
        <taxon>Magnoliidae</taxon>
        <taxon>Laurales</taxon>
        <taxon>Lauraceae</taxon>
        <taxon>Cinnamomum</taxon>
    </lineage>
</organism>
<reference evidence="4 5" key="1">
    <citation type="journal article" date="2019" name="Nat. Plants">
        <title>Stout camphor tree genome fills gaps in understanding of flowering plant genome evolution.</title>
        <authorList>
            <person name="Chaw S.M."/>
            <person name="Liu Y.C."/>
            <person name="Wu Y.W."/>
            <person name="Wang H.Y."/>
            <person name="Lin C.I."/>
            <person name="Wu C.S."/>
            <person name="Ke H.M."/>
            <person name="Chang L.Y."/>
            <person name="Hsu C.Y."/>
            <person name="Yang H.T."/>
            <person name="Sudianto E."/>
            <person name="Hsu M.H."/>
            <person name="Wu K.P."/>
            <person name="Wang L.N."/>
            <person name="Leebens-Mack J.H."/>
            <person name="Tsai I.J."/>
        </authorList>
    </citation>
    <scope>NUCLEOTIDE SEQUENCE [LARGE SCALE GENOMIC DNA]</scope>
    <source>
        <strain evidence="5">cv. Chaw 1501</strain>
        <tissue evidence="4">Young leaves</tissue>
    </source>
</reference>
<evidence type="ECO:0000313" key="4">
    <source>
        <dbReference type="EMBL" id="RWR89815.1"/>
    </source>
</evidence>
<dbReference type="EMBL" id="QPKB01000007">
    <property type="protein sequence ID" value="RWR89815.1"/>
    <property type="molecule type" value="Genomic_DNA"/>
</dbReference>
<accession>A0A443PGC6</accession>
<feature type="region of interest" description="Disordered" evidence="2">
    <location>
        <begin position="137"/>
        <end position="173"/>
    </location>
</feature>
<dbReference type="Gene3D" id="3.30.60.220">
    <property type="match status" value="1"/>
</dbReference>
<feature type="domain" description="CCHC-type" evidence="3">
    <location>
        <begin position="278"/>
        <end position="291"/>
    </location>
</feature>
<evidence type="ECO:0000259" key="3">
    <source>
        <dbReference type="PROSITE" id="PS50158"/>
    </source>
</evidence>
<dbReference type="CDD" id="cd23022">
    <property type="entry name" value="zf-HIT_DDX59"/>
    <property type="match status" value="1"/>
</dbReference>
<name>A0A443PGC6_9MAGN</name>
<dbReference type="STRING" id="337451.A0A443PGC6"/>
<dbReference type="GO" id="GO:0003676">
    <property type="term" value="F:nucleic acid binding"/>
    <property type="evidence" value="ECO:0007669"/>
    <property type="project" value="InterPro"/>
</dbReference>
<keyword evidence="5" id="KW-1185">Reference proteome</keyword>
<dbReference type="InterPro" id="IPR007529">
    <property type="entry name" value="Znf_HIT"/>
</dbReference>
<dbReference type="SUPFAM" id="SSF57756">
    <property type="entry name" value="Retrovirus zinc finger-like domains"/>
    <property type="match status" value="1"/>
</dbReference>
<evidence type="ECO:0000256" key="2">
    <source>
        <dbReference type="SAM" id="MobiDB-lite"/>
    </source>
</evidence>
<keyword evidence="1" id="KW-0863">Zinc-finger</keyword>
<dbReference type="InterPro" id="IPR036875">
    <property type="entry name" value="Znf_CCHC_sf"/>
</dbReference>
<proteinExistence type="predicted"/>
<sequence length="467" mass="52295">MGSTRTNFYKNPSFSYRKDFSLSSVLRNLRAYNAATGNAATGNAPPRPIEEREEEEFGFPVEGKQVPERGGSDRKRKQLHYSTSSSIQGFSEETAATLSHETYIEKTRKEVRSAQIVQELSADVLGSSHLGFEPLVNYEGDRDTSSEESAEKTDGPCPAPTDDGQRVKERSEQRFPVPGEPVCVVCGKYGEYICNETGEDICSMDCKAELPKVRKFDLDEVVTCDQHSLVCLERSNGALEMAEFGMNADLLPEFKDDTWDFNRHRWSKKQSSLCAYECWKCQKPGHLAEDCLVVVPTGERKASSISRDLLALYRRCQKIGKGSSSAKCNTCCGSSSLAMCLDCSRILCDSAGHLTEHIVVHPSHQQFYSYKLKRLVKCCKSTCNVTNIKDLLACHYCLDKAFDKFYDMYTATWKGAGLSIILGSICCDQHFAWHRMNCLNADVEGSAYIISRLQKNGRHGQLSDFIF</sequence>
<dbReference type="PANTHER" id="PTHR48453:SF1">
    <property type="entry name" value="CCHC-TYPE DOMAIN-CONTAINING PROTEIN"/>
    <property type="match status" value="1"/>
</dbReference>
<evidence type="ECO:0000313" key="5">
    <source>
        <dbReference type="Proteomes" id="UP000283530"/>
    </source>
</evidence>
<keyword evidence="4" id="KW-0378">Hydrolase</keyword>
<feature type="region of interest" description="Disordered" evidence="2">
    <location>
        <begin position="37"/>
        <end position="83"/>
    </location>
</feature>
<comment type="caution">
    <text evidence="4">The sequence shown here is derived from an EMBL/GenBank/DDBJ whole genome shotgun (WGS) entry which is preliminary data.</text>
</comment>
<protein>
    <submittedName>
        <fullName evidence="4">P-loop containing nucleoside triphosphate hydrolases superfamily protein isoform 1</fullName>
    </submittedName>
</protein>
<feature type="compositionally biased region" description="Basic and acidic residues" evidence="2">
    <location>
        <begin position="163"/>
        <end position="173"/>
    </location>
</feature>
<dbReference type="Pfam" id="PF04438">
    <property type="entry name" value="zf-HIT"/>
    <property type="match status" value="1"/>
</dbReference>
<dbReference type="GO" id="GO:0016787">
    <property type="term" value="F:hydrolase activity"/>
    <property type="evidence" value="ECO:0007669"/>
    <property type="project" value="UniProtKB-KW"/>
</dbReference>